<evidence type="ECO:0000313" key="3">
    <source>
        <dbReference type="EMBL" id="PSL45603.1"/>
    </source>
</evidence>
<keyword evidence="4" id="KW-1185">Reference proteome</keyword>
<accession>A0A2P8HHB4</accession>
<sequence length="370" mass="40528">MLSTANETRENKNNTVTDGTAKKQSHSSAAFHFADNRPAAIAQRKMQEFANNSQQVKHLMTIHQMANNSIHAKGAMQMQQIANTPSPAILQRKDAPEEIETVQQKNDNASLPGIKKEALNKNLHEHNTATGPVASNAPVLQGSFLKNLGFGLGMLTGVGALGYGLYRYYRHRRRENTLADIHNEQAPQVITATNNVATPSEAVADNPNAAQALRTYHIDMNNANPLGLDRTSPELINIATLHERTHISADMAYSENAANARGEIVHANPLAPNHVVAQYNLIDARLQTLTNIVTNDSALTALQRADMHQRLNYAGVPREYDPVINELLAYSKTFGIRANSKTVKALVELARENLTRRTAGGPHLQGNWPA</sequence>
<dbReference type="RefSeq" id="WP_106529922.1">
    <property type="nucleotide sequence ID" value="NZ_PYAW01000004.1"/>
</dbReference>
<dbReference type="Proteomes" id="UP000240971">
    <property type="component" value="Unassembled WGS sequence"/>
</dbReference>
<evidence type="ECO:0000313" key="4">
    <source>
        <dbReference type="Proteomes" id="UP000240971"/>
    </source>
</evidence>
<feature type="region of interest" description="Disordered" evidence="1">
    <location>
        <begin position="1"/>
        <end position="31"/>
    </location>
</feature>
<dbReference type="OrthoDB" id="681139at2"/>
<feature type="transmembrane region" description="Helical" evidence="2">
    <location>
        <begin position="148"/>
        <end position="166"/>
    </location>
</feature>
<keyword evidence="2" id="KW-1133">Transmembrane helix</keyword>
<gene>
    <name evidence="3" type="ORF">CLV51_104309</name>
</gene>
<evidence type="ECO:0000256" key="1">
    <source>
        <dbReference type="SAM" id="MobiDB-lite"/>
    </source>
</evidence>
<comment type="caution">
    <text evidence="3">The sequence shown here is derived from an EMBL/GenBank/DDBJ whole genome shotgun (WGS) entry which is preliminary data.</text>
</comment>
<organism evidence="3 4">
    <name type="scientific">Chitinophaga niastensis</name>
    <dbReference type="NCBI Taxonomy" id="536980"/>
    <lineage>
        <taxon>Bacteria</taxon>
        <taxon>Pseudomonadati</taxon>
        <taxon>Bacteroidota</taxon>
        <taxon>Chitinophagia</taxon>
        <taxon>Chitinophagales</taxon>
        <taxon>Chitinophagaceae</taxon>
        <taxon>Chitinophaga</taxon>
    </lineage>
</organism>
<proteinExistence type="predicted"/>
<evidence type="ECO:0000256" key="2">
    <source>
        <dbReference type="SAM" id="Phobius"/>
    </source>
</evidence>
<reference evidence="3 4" key="1">
    <citation type="submission" date="2018-03" db="EMBL/GenBank/DDBJ databases">
        <title>Genomic Encyclopedia of Archaeal and Bacterial Type Strains, Phase II (KMG-II): from individual species to whole genera.</title>
        <authorList>
            <person name="Goeker M."/>
        </authorList>
    </citation>
    <scope>NUCLEOTIDE SEQUENCE [LARGE SCALE GENOMIC DNA]</scope>
    <source>
        <strain evidence="3 4">DSM 24859</strain>
    </source>
</reference>
<dbReference type="AlphaFoldDB" id="A0A2P8HHB4"/>
<keyword evidence="2" id="KW-0812">Transmembrane</keyword>
<protein>
    <submittedName>
        <fullName evidence="3">Uncharacterized protein</fullName>
    </submittedName>
</protein>
<keyword evidence="2" id="KW-0472">Membrane</keyword>
<dbReference type="EMBL" id="PYAW01000004">
    <property type="protein sequence ID" value="PSL45603.1"/>
    <property type="molecule type" value="Genomic_DNA"/>
</dbReference>
<name>A0A2P8HHB4_CHINA</name>